<dbReference type="PANTHER" id="PTHR33449">
    <property type="entry name" value="NUCLEOID-ASSOCIATED PROTEIN YBAB"/>
    <property type="match status" value="1"/>
</dbReference>
<dbReference type="SUPFAM" id="SSF82607">
    <property type="entry name" value="YbaB-like"/>
    <property type="match status" value="1"/>
</dbReference>
<keyword evidence="1" id="KW-0238">DNA-binding</keyword>
<comment type="caution">
    <text evidence="2">The sequence shown here is derived from an EMBL/GenBank/DDBJ whole genome shotgun (WGS) entry which is preliminary data.</text>
</comment>
<dbReference type="GO" id="GO:0003677">
    <property type="term" value="F:DNA binding"/>
    <property type="evidence" value="ECO:0007669"/>
    <property type="project" value="UniProtKB-KW"/>
</dbReference>
<dbReference type="AlphaFoldDB" id="A0A8J2SZN7"/>
<keyword evidence="3" id="KW-1185">Reference proteome</keyword>
<dbReference type="OrthoDB" id="202826at2759"/>
<dbReference type="Proteomes" id="UP000789595">
    <property type="component" value="Unassembled WGS sequence"/>
</dbReference>
<name>A0A8J2SZN7_9STRA</name>
<protein>
    <recommendedName>
        <fullName evidence="4">Nucleoid-associated protein</fullName>
    </recommendedName>
</protein>
<accession>A0A8J2SZN7</accession>
<gene>
    <name evidence="2" type="ORF">PECAL_6P06370</name>
</gene>
<dbReference type="EMBL" id="CAKKNE010000006">
    <property type="protein sequence ID" value="CAH0379034.1"/>
    <property type="molecule type" value="Genomic_DNA"/>
</dbReference>
<evidence type="ECO:0000313" key="3">
    <source>
        <dbReference type="Proteomes" id="UP000789595"/>
    </source>
</evidence>
<sequence length="147" mass="14884">MVRVLSLLLPGAAAFMAPAPAPQTLTRHHLFGGKKEGGGGGALGNVAGVMDQFKKAQEIAKKSQELQTELAAAEFEGASADGAVTFKMNGQQQPVSAAAPGFDGKSAEDLSKAFSEAMADAQAKSLAAMNEKMQALYASVGLGGAGM</sequence>
<dbReference type="InterPro" id="IPR004401">
    <property type="entry name" value="YbaB/EbfC"/>
</dbReference>
<evidence type="ECO:0008006" key="4">
    <source>
        <dbReference type="Google" id="ProtNLM"/>
    </source>
</evidence>
<dbReference type="InterPro" id="IPR036894">
    <property type="entry name" value="YbaB-like_sf"/>
</dbReference>
<evidence type="ECO:0000313" key="2">
    <source>
        <dbReference type="EMBL" id="CAH0379034.1"/>
    </source>
</evidence>
<reference evidence="2" key="1">
    <citation type="submission" date="2021-11" db="EMBL/GenBank/DDBJ databases">
        <authorList>
            <consortium name="Genoscope - CEA"/>
            <person name="William W."/>
        </authorList>
    </citation>
    <scope>NUCLEOTIDE SEQUENCE</scope>
</reference>
<dbReference type="Gene3D" id="3.30.1310.10">
    <property type="entry name" value="Nucleoid-associated protein YbaB-like domain"/>
    <property type="match status" value="1"/>
</dbReference>
<dbReference type="PANTHER" id="PTHR33449:SF1">
    <property type="entry name" value="NUCLEOID-ASSOCIATED PROTEIN YBAB"/>
    <property type="match status" value="1"/>
</dbReference>
<evidence type="ECO:0000256" key="1">
    <source>
        <dbReference type="ARBA" id="ARBA00023125"/>
    </source>
</evidence>
<proteinExistence type="predicted"/>
<dbReference type="Pfam" id="PF02575">
    <property type="entry name" value="YbaB_DNA_bd"/>
    <property type="match status" value="1"/>
</dbReference>
<organism evidence="2 3">
    <name type="scientific">Pelagomonas calceolata</name>
    <dbReference type="NCBI Taxonomy" id="35677"/>
    <lineage>
        <taxon>Eukaryota</taxon>
        <taxon>Sar</taxon>
        <taxon>Stramenopiles</taxon>
        <taxon>Ochrophyta</taxon>
        <taxon>Pelagophyceae</taxon>
        <taxon>Pelagomonadales</taxon>
        <taxon>Pelagomonadaceae</taxon>
        <taxon>Pelagomonas</taxon>
    </lineage>
</organism>